<dbReference type="EMBL" id="VFPM01000001">
    <property type="protein sequence ID" value="TQM64529.1"/>
    <property type="molecule type" value="Genomic_DNA"/>
</dbReference>
<feature type="transmembrane region" description="Helical" evidence="6">
    <location>
        <begin position="209"/>
        <end position="226"/>
    </location>
</feature>
<comment type="caution">
    <text evidence="8">The sequence shown here is derived from an EMBL/GenBank/DDBJ whole genome shotgun (WGS) entry which is preliminary data.</text>
</comment>
<dbReference type="PANTHER" id="PTHR37422:SF13">
    <property type="entry name" value="LIPOPOLYSACCHARIDE BIOSYNTHESIS PROTEIN PA4999-RELATED"/>
    <property type="match status" value="1"/>
</dbReference>
<protein>
    <submittedName>
        <fullName evidence="8">O-antigen ligase</fullName>
    </submittedName>
</protein>
<evidence type="ECO:0000256" key="6">
    <source>
        <dbReference type="SAM" id="Phobius"/>
    </source>
</evidence>
<feature type="transmembrane region" description="Helical" evidence="6">
    <location>
        <begin position="231"/>
        <end position="249"/>
    </location>
</feature>
<evidence type="ECO:0000256" key="5">
    <source>
        <dbReference type="SAM" id="MobiDB-lite"/>
    </source>
</evidence>
<feature type="transmembrane region" description="Helical" evidence="6">
    <location>
        <begin position="141"/>
        <end position="158"/>
    </location>
</feature>
<evidence type="ECO:0000256" key="1">
    <source>
        <dbReference type="ARBA" id="ARBA00004141"/>
    </source>
</evidence>
<accession>A0A543I1R0</accession>
<feature type="transmembrane region" description="Helical" evidence="6">
    <location>
        <begin position="278"/>
        <end position="296"/>
    </location>
</feature>
<comment type="subcellular location">
    <subcellularLocation>
        <location evidence="1">Membrane</location>
        <topology evidence="1">Multi-pass membrane protein</topology>
    </subcellularLocation>
</comment>
<keyword evidence="8" id="KW-0436">Ligase</keyword>
<dbReference type="AlphaFoldDB" id="A0A543I1R0"/>
<reference evidence="8 9" key="1">
    <citation type="submission" date="2019-06" db="EMBL/GenBank/DDBJ databases">
        <title>Genome sequencing of plant associated microbes to promote plant fitness in Sorghum bicolor and Oryza sativa.</title>
        <authorList>
            <person name="Coleman-Derr D."/>
        </authorList>
    </citation>
    <scope>NUCLEOTIDE SEQUENCE [LARGE SCALE GENOMIC DNA]</scope>
    <source>
        <strain evidence="8 9">KV-663</strain>
    </source>
</reference>
<organism evidence="8 9">
    <name type="scientific">Humibacillus xanthopallidus</name>
    <dbReference type="NCBI Taxonomy" id="412689"/>
    <lineage>
        <taxon>Bacteria</taxon>
        <taxon>Bacillati</taxon>
        <taxon>Actinomycetota</taxon>
        <taxon>Actinomycetes</taxon>
        <taxon>Micrococcales</taxon>
        <taxon>Intrasporangiaceae</taxon>
        <taxon>Humibacillus</taxon>
    </lineage>
</organism>
<sequence length="493" mass="51334">MIASITALLAVTVALVLVALLVASLALTGPDWVTAVAVGMLFLNVGVLATLAGGSSITPMLPYLLLLLPALYQVLVNRAPVIWGWPMTAMLTFALVAALSTVVSSRPGDSFPTLVQWLLEGLIFFFALTNSIRTLSALRRCIQALVVAGAVVGLFVAYQQRQGNFYDTYLGLAQVSAPYDITSSSSSVLSDGVADGSFRAAGMLGEPNFFAMVMTALTPWAAYLVITARGLARRMAWAIAGMLASYAVFVTYSRGALLAAGAVLVLLALWGVLPRKALIYLSAAGALAVMAVPTLADRLATLGSLAGGGPSEDASAAGRLSEVEAAWNVFATHPFVGVGPGQFPLYYQRYVSLTGGSVHSGEGARNAHNIVLGLAADIGLLGLGAFVILVTVVVVGLARARSHTRLRGVATAALVSVCFYLGCSAFLHLAYARYLWLYLALSTAIISLALGEDTTDPPTGSQLRDAEAEDPGAPSGPARHRLQGAELPLNGPR</sequence>
<feature type="transmembrane region" description="Helical" evidence="6">
    <location>
        <begin position="42"/>
        <end position="68"/>
    </location>
</feature>
<name>A0A543I1R0_9MICO</name>
<feature type="transmembrane region" description="Helical" evidence="6">
    <location>
        <begin position="255"/>
        <end position="273"/>
    </location>
</feature>
<dbReference type="GO" id="GO:0016874">
    <property type="term" value="F:ligase activity"/>
    <property type="evidence" value="ECO:0007669"/>
    <property type="project" value="UniProtKB-KW"/>
</dbReference>
<feature type="domain" description="O-antigen ligase-related" evidence="7">
    <location>
        <begin position="241"/>
        <end position="387"/>
    </location>
</feature>
<feature type="transmembrane region" description="Helical" evidence="6">
    <location>
        <begin position="370"/>
        <end position="397"/>
    </location>
</feature>
<evidence type="ECO:0000313" key="9">
    <source>
        <dbReference type="Proteomes" id="UP000316747"/>
    </source>
</evidence>
<dbReference type="Pfam" id="PF04932">
    <property type="entry name" value="Wzy_C"/>
    <property type="match status" value="1"/>
</dbReference>
<keyword evidence="9" id="KW-1185">Reference proteome</keyword>
<proteinExistence type="predicted"/>
<feature type="transmembrane region" description="Helical" evidence="6">
    <location>
        <begin position="80"/>
        <end position="99"/>
    </location>
</feature>
<dbReference type="InterPro" id="IPR051533">
    <property type="entry name" value="WaaL-like"/>
</dbReference>
<feature type="transmembrane region" description="Helical" evidence="6">
    <location>
        <begin position="435"/>
        <end position="451"/>
    </location>
</feature>
<evidence type="ECO:0000259" key="7">
    <source>
        <dbReference type="Pfam" id="PF04932"/>
    </source>
</evidence>
<dbReference type="PANTHER" id="PTHR37422">
    <property type="entry name" value="TEICHURONIC ACID BIOSYNTHESIS PROTEIN TUAE"/>
    <property type="match status" value="1"/>
</dbReference>
<keyword evidence="3 6" id="KW-1133">Transmembrane helix</keyword>
<feature type="transmembrane region" description="Helical" evidence="6">
    <location>
        <begin position="409"/>
        <end position="429"/>
    </location>
</feature>
<dbReference type="GO" id="GO:0016020">
    <property type="term" value="C:membrane"/>
    <property type="evidence" value="ECO:0007669"/>
    <property type="project" value="UniProtKB-SubCell"/>
</dbReference>
<evidence type="ECO:0000256" key="3">
    <source>
        <dbReference type="ARBA" id="ARBA00022989"/>
    </source>
</evidence>
<keyword evidence="2 6" id="KW-0812">Transmembrane</keyword>
<gene>
    <name evidence="8" type="ORF">FBY41_0898</name>
</gene>
<keyword evidence="4 6" id="KW-0472">Membrane</keyword>
<feature type="region of interest" description="Disordered" evidence="5">
    <location>
        <begin position="455"/>
        <end position="493"/>
    </location>
</feature>
<dbReference type="InterPro" id="IPR007016">
    <property type="entry name" value="O-antigen_ligase-rel_domated"/>
</dbReference>
<evidence type="ECO:0000313" key="8">
    <source>
        <dbReference type="EMBL" id="TQM64529.1"/>
    </source>
</evidence>
<feature type="transmembrane region" description="Helical" evidence="6">
    <location>
        <begin position="111"/>
        <end position="129"/>
    </location>
</feature>
<dbReference type="Proteomes" id="UP000316747">
    <property type="component" value="Unassembled WGS sequence"/>
</dbReference>
<evidence type="ECO:0000256" key="4">
    <source>
        <dbReference type="ARBA" id="ARBA00023136"/>
    </source>
</evidence>
<evidence type="ECO:0000256" key="2">
    <source>
        <dbReference type="ARBA" id="ARBA00022692"/>
    </source>
</evidence>